<keyword evidence="2" id="KW-0067">ATP-binding</keyword>
<comment type="caution">
    <text evidence="5">The sequence shown here is derived from an EMBL/GenBank/DDBJ whole genome shotgun (WGS) entry which is preliminary data.</text>
</comment>
<dbReference type="GO" id="GO:0005524">
    <property type="term" value="F:ATP binding"/>
    <property type="evidence" value="ECO:0007669"/>
    <property type="project" value="UniProtKB-KW"/>
</dbReference>
<evidence type="ECO:0000313" key="5">
    <source>
        <dbReference type="EMBL" id="KYN26560.1"/>
    </source>
</evidence>
<dbReference type="Proteomes" id="UP000075349">
    <property type="component" value="Unassembled WGS sequence"/>
</dbReference>
<dbReference type="PANTHER" id="PTHR13504">
    <property type="entry name" value="FIDO DOMAIN-CONTAINING PROTEIN DDB_G0283145"/>
    <property type="match status" value="1"/>
</dbReference>
<dbReference type="SUPFAM" id="SSF140931">
    <property type="entry name" value="Fic-like"/>
    <property type="match status" value="1"/>
</dbReference>
<dbReference type="PROSITE" id="PS51459">
    <property type="entry name" value="FIDO"/>
    <property type="match status" value="1"/>
</dbReference>
<name>A0A151JLA1_9VIBR</name>
<reference evidence="6" key="1">
    <citation type="submission" date="2015-12" db="EMBL/GenBank/DDBJ databases">
        <authorList>
            <person name="Tarr C.L."/>
            <person name="Gladney L.M."/>
        </authorList>
    </citation>
    <scope>NUCLEOTIDE SEQUENCE [LARGE SCALE GENOMIC DNA]</scope>
    <source>
        <strain evidence="6">2756-81</strain>
    </source>
</reference>
<gene>
    <name evidence="5" type="ORF">AUQ44_09615</name>
</gene>
<dbReference type="Pfam" id="PF21247">
    <property type="entry name" value="Fic-like_C"/>
    <property type="match status" value="1"/>
</dbReference>
<proteinExistence type="predicted"/>
<feature type="binding site" evidence="2">
    <location>
        <begin position="219"/>
        <end position="220"/>
    </location>
    <ligand>
        <name>ATP</name>
        <dbReference type="ChEBI" id="CHEBI:30616"/>
    </ligand>
</feature>
<sequence>MSYQPPYTITNQILSLVAQISECLGRLSVNCASPRELKLRKVNRVRTIQGSLAIEGNELSQEQITALLNGKRVLAPKKQVQEALNAINVYQELNSWSSHREVDLLQAHEVLMIGLQSVIGRYRMDGVGVFKDGQVLHMAPPAERVPKLMSELFQWLANDNSHPLIRSCVFHYEFEFIHPFSDGNGRMGRLWQTLILSEWNSLFAHLPVESFIYENQQAYYDAINRSTLKADSEPFIAFMLQMILNALQETEATTPQATPQVTPQVKQLLDVLEGEMLREEIQAMLGLKDRKSFRERYLKPALEAGLIEMTLPDKPTSKVQRYRKRRGNLDI</sequence>
<dbReference type="PANTHER" id="PTHR13504:SF38">
    <property type="entry name" value="FIDO DOMAIN-CONTAINING PROTEIN"/>
    <property type="match status" value="1"/>
</dbReference>
<evidence type="ECO:0000256" key="1">
    <source>
        <dbReference type="PIRSR" id="PIRSR640198-1"/>
    </source>
</evidence>
<dbReference type="Gene3D" id="1.10.3290.10">
    <property type="entry name" value="Fido-like domain"/>
    <property type="match status" value="1"/>
</dbReference>
<dbReference type="InterPro" id="IPR049514">
    <property type="entry name" value="Fic-like_C"/>
</dbReference>
<dbReference type="InterPro" id="IPR036597">
    <property type="entry name" value="Fido-like_dom_sf"/>
</dbReference>
<feature type="site" description="Important for autoinhibition of adenylyltransferase activity" evidence="3">
    <location>
        <position position="55"/>
    </location>
</feature>
<feature type="domain" description="Fido" evidence="4">
    <location>
        <begin position="99"/>
        <end position="241"/>
    </location>
</feature>
<dbReference type="InterPro" id="IPR003812">
    <property type="entry name" value="Fido"/>
</dbReference>
<evidence type="ECO:0000313" key="6">
    <source>
        <dbReference type="Proteomes" id="UP000075349"/>
    </source>
</evidence>
<feature type="binding site" evidence="2">
    <location>
        <begin position="182"/>
        <end position="189"/>
    </location>
    <ligand>
        <name>ATP</name>
        <dbReference type="ChEBI" id="CHEBI:30616"/>
    </ligand>
</feature>
<evidence type="ECO:0000259" key="4">
    <source>
        <dbReference type="PROSITE" id="PS51459"/>
    </source>
</evidence>
<dbReference type="EMBL" id="LOMK01000001">
    <property type="protein sequence ID" value="KYN26560.1"/>
    <property type="molecule type" value="Genomic_DNA"/>
</dbReference>
<keyword evidence="2" id="KW-0547">Nucleotide-binding</keyword>
<feature type="active site" evidence="1">
    <location>
        <position position="178"/>
    </location>
</feature>
<organism evidence="5 6">
    <name type="scientific">Vibrio cidicii</name>
    <dbReference type="NCBI Taxonomy" id="1763883"/>
    <lineage>
        <taxon>Bacteria</taxon>
        <taxon>Pseudomonadati</taxon>
        <taxon>Pseudomonadota</taxon>
        <taxon>Gammaproteobacteria</taxon>
        <taxon>Vibrionales</taxon>
        <taxon>Vibrionaceae</taxon>
        <taxon>Vibrio</taxon>
    </lineage>
</organism>
<evidence type="ECO:0000256" key="2">
    <source>
        <dbReference type="PIRSR" id="PIRSR640198-2"/>
    </source>
</evidence>
<evidence type="ECO:0000256" key="3">
    <source>
        <dbReference type="PIRSR" id="PIRSR640198-3"/>
    </source>
</evidence>
<dbReference type="InterPro" id="IPR040198">
    <property type="entry name" value="Fido_containing"/>
</dbReference>
<accession>A0A151JLA1</accession>
<dbReference type="Pfam" id="PF02661">
    <property type="entry name" value="Fic"/>
    <property type="match status" value="1"/>
</dbReference>
<dbReference type="AlphaFoldDB" id="A0A151JLA1"/>
<protein>
    <submittedName>
        <fullName evidence="5">Cell filamentation protein Fic</fullName>
    </submittedName>
</protein>